<dbReference type="OrthoDB" id="2990038at2"/>
<keyword evidence="2" id="KW-1185">Reference proteome</keyword>
<name>E6TYJ3_EVAC2</name>
<evidence type="ECO:0000313" key="2">
    <source>
        <dbReference type="Proteomes" id="UP000001401"/>
    </source>
</evidence>
<evidence type="ECO:0008006" key="3">
    <source>
        <dbReference type="Google" id="ProtNLM"/>
    </source>
</evidence>
<dbReference type="Pfam" id="PF13072">
    <property type="entry name" value="MciZ"/>
    <property type="match status" value="1"/>
</dbReference>
<reference evidence="1" key="1">
    <citation type="submission" date="2010-12" db="EMBL/GenBank/DDBJ databases">
        <title>Complete sequence of Bacillus cellulosilyticus DSM 2522.</title>
        <authorList>
            <consortium name="US DOE Joint Genome Institute"/>
            <person name="Lucas S."/>
            <person name="Copeland A."/>
            <person name="Lapidus A."/>
            <person name="Cheng J.-F."/>
            <person name="Bruce D."/>
            <person name="Goodwin L."/>
            <person name="Pitluck S."/>
            <person name="Chertkov O."/>
            <person name="Detter J.C."/>
            <person name="Han C."/>
            <person name="Tapia R."/>
            <person name="Land M."/>
            <person name="Hauser L."/>
            <person name="Jeffries C."/>
            <person name="Kyrpides N."/>
            <person name="Ivanova N."/>
            <person name="Mikhailova N."/>
            <person name="Brumm P."/>
            <person name="Mead D."/>
            <person name="Woyke T."/>
        </authorList>
    </citation>
    <scope>NUCLEOTIDE SEQUENCE [LARGE SCALE GENOMIC DNA]</scope>
    <source>
        <strain evidence="1">DSM 2522</strain>
    </source>
</reference>
<dbReference type="Proteomes" id="UP000001401">
    <property type="component" value="Chromosome"/>
</dbReference>
<organism evidence="1 2">
    <name type="scientific">Evansella cellulosilytica (strain ATCC 21833 / DSM 2522 / FERM P-1141 / JCM 9156 / N-4)</name>
    <name type="common">Bacillus cellulosilyticus</name>
    <dbReference type="NCBI Taxonomy" id="649639"/>
    <lineage>
        <taxon>Bacteria</taxon>
        <taxon>Bacillati</taxon>
        <taxon>Bacillota</taxon>
        <taxon>Bacilli</taxon>
        <taxon>Bacillales</taxon>
        <taxon>Bacillaceae</taxon>
        <taxon>Evansella</taxon>
    </lineage>
</organism>
<protein>
    <recommendedName>
        <fullName evidence="3">Z-ring formation inhibitor MciZ</fullName>
    </recommendedName>
</protein>
<dbReference type="EMBL" id="CP002394">
    <property type="protein sequence ID" value="ADU30043.1"/>
    <property type="molecule type" value="Genomic_DNA"/>
</dbReference>
<dbReference type="InterPro" id="IPR025177">
    <property type="entry name" value="MciZ"/>
</dbReference>
<dbReference type="AlphaFoldDB" id="E6TYJ3"/>
<evidence type="ECO:0000313" key="1">
    <source>
        <dbReference type="EMBL" id="ADU30043.1"/>
    </source>
</evidence>
<dbReference type="STRING" id="649639.Bcell_1781"/>
<proteinExistence type="predicted"/>
<dbReference type="KEGG" id="bco:Bcell_1781"/>
<dbReference type="HOGENOM" id="CLU_2713873_0_0_9"/>
<gene>
    <name evidence="1" type="ordered locus">Bcell_1781</name>
</gene>
<dbReference type="RefSeq" id="WP_013488380.1">
    <property type="nucleotide sequence ID" value="NC_014829.1"/>
</dbReference>
<accession>E6TYJ3</accession>
<sequence length="72" mass="8335">MRKYDRTNGIILAGKAWEIREYLKKMKKRYETVYDWCSHSKKVHTAAATPRKNKGSLSIVRPIVVNGKGEAR</sequence>